<feature type="compositionally biased region" description="Polar residues" evidence="1">
    <location>
        <begin position="401"/>
        <end position="410"/>
    </location>
</feature>
<feature type="region of interest" description="Disordered" evidence="1">
    <location>
        <begin position="397"/>
        <end position="454"/>
    </location>
</feature>
<proteinExistence type="predicted"/>
<dbReference type="Proteomes" id="UP000719412">
    <property type="component" value="Unassembled WGS sequence"/>
</dbReference>
<evidence type="ECO:0008006" key="4">
    <source>
        <dbReference type="Google" id="ProtNLM"/>
    </source>
</evidence>
<keyword evidence="3" id="KW-1185">Reference proteome</keyword>
<name>A0A8J6LBT8_TENMO</name>
<dbReference type="AlphaFoldDB" id="A0A8J6LBT8"/>
<comment type="caution">
    <text evidence="2">The sequence shown here is derived from an EMBL/GenBank/DDBJ whole genome shotgun (WGS) entry which is preliminary data.</text>
</comment>
<protein>
    <recommendedName>
        <fullName evidence="4">Rab-GAP TBC domain-containing protein</fullName>
    </recommendedName>
</protein>
<gene>
    <name evidence="2" type="ORF">GEV33_009063</name>
</gene>
<sequence length="760" mass="85640">MPSVLEEVAVEQSNSYTSLVDSSGITVIPPSPSSKPLKTISDVTSLLHLGRKQDVKHLLRNNAWPVDSPIRGQLWSLLCLQHQNKSNNMSDGFYWDMVNQVFGSTELPDKPISLPPFVEPSHCQLYYLTHKGRSVADRVVSVLGYSCPDIVYSPTIYPICALLLHYMTAGIVHIPSKKSSEIFSLISIEIKEVSSGFNKLEYLVQDKINFELEKMQRHVLLKLTFRGDAWCEPENERTVGWSFRIAFASRFEEQCYHCMASLVASKEKTFITQTKLLYEVTWKTVMQICKKHVVSSTSLERFRWVVELSIPMRISLSTLHDDDGSREGGVTQEGVFGPVLSSERANGAEQVQISAVVLVGNERPPCGEASLVRDVERRRALLHSVRQFKLIGLKQKRRSTNKSPLMTTSGRDGGGGKIDATPRRLPADDKARFPACNTDESLGSPRMDVSPREKGETGELFGVGGDLLPDLIQRSALDWLSGRVVEIFCANKGAAVHLQRHCNSSRAERIYMDWIWWIFQGLPYQHLVRVMDCFLHEGIKVLYRTVMAILVLFHKSSSSPSSEWLMEIQKNGIDAALNKFCKEMPVAPQKMLKAAFGIRGLSSAYISRVFIRTEMVLKSKNVINGSRQLVRSRSSENLPNSQSQNNIQMVSHTLTIRELRSCMDFCVNNASGKVTVLSSVVSYSSPSKQKSRFRRKNRKNSFQFAKFMMHAQVLTERPIMKRDNRQAVVFRRGAPQGSALGRSLFAQPMTFTLRTHGNLK</sequence>
<reference evidence="2" key="1">
    <citation type="journal article" date="2020" name="J Insects Food Feed">
        <title>The yellow mealworm (Tenebrio molitor) genome: a resource for the emerging insects as food and feed industry.</title>
        <authorList>
            <person name="Eriksson T."/>
            <person name="Andere A."/>
            <person name="Kelstrup H."/>
            <person name="Emery V."/>
            <person name="Picard C."/>
        </authorList>
    </citation>
    <scope>NUCLEOTIDE SEQUENCE</scope>
    <source>
        <strain evidence="2">Stoneville</strain>
        <tissue evidence="2">Whole head</tissue>
    </source>
</reference>
<dbReference type="Gene3D" id="1.10.472.80">
    <property type="entry name" value="Ypt/Rab-GAP domain of gyp1p, domain 3"/>
    <property type="match status" value="1"/>
</dbReference>
<evidence type="ECO:0000313" key="3">
    <source>
        <dbReference type="Proteomes" id="UP000719412"/>
    </source>
</evidence>
<feature type="compositionally biased region" description="Basic and acidic residues" evidence="1">
    <location>
        <begin position="420"/>
        <end position="432"/>
    </location>
</feature>
<organism evidence="2 3">
    <name type="scientific">Tenebrio molitor</name>
    <name type="common">Yellow mealworm beetle</name>
    <dbReference type="NCBI Taxonomy" id="7067"/>
    <lineage>
        <taxon>Eukaryota</taxon>
        <taxon>Metazoa</taxon>
        <taxon>Ecdysozoa</taxon>
        <taxon>Arthropoda</taxon>
        <taxon>Hexapoda</taxon>
        <taxon>Insecta</taxon>
        <taxon>Pterygota</taxon>
        <taxon>Neoptera</taxon>
        <taxon>Endopterygota</taxon>
        <taxon>Coleoptera</taxon>
        <taxon>Polyphaga</taxon>
        <taxon>Cucujiformia</taxon>
        <taxon>Tenebrionidae</taxon>
        <taxon>Tenebrio</taxon>
    </lineage>
</organism>
<accession>A0A8J6LBT8</accession>
<dbReference type="EMBL" id="JABDTM020025002">
    <property type="protein sequence ID" value="KAH0813728.1"/>
    <property type="molecule type" value="Genomic_DNA"/>
</dbReference>
<reference evidence="2" key="2">
    <citation type="submission" date="2021-08" db="EMBL/GenBank/DDBJ databases">
        <authorList>
            <person name="Eriksson T."/>
        </authorList>
    </citation>
    <scope>NUCLEOTIDE SEQUENCE</scope>
    <source>
        <strain evidence="2">Stoneville</strain>
        <tissue evidence="2">Whole head</tissue>
    </source>
</reference>
<evidence type="ECO:0000313" key="2">
    <source>
        <dbReference type="EMBL" id="KAH0813728.1"/>
    </source>
</evidence>
<evidence type="ECO:0000256" key="1">
    <source>
        <dbReference type="SAM" id="MobiDB-lite"/>
    </source>
</evidence>